<dbReference type="EMBL" id="RHHS01000020">
    <property type="protein sequence ID" value="RNB57923.1"/>
    <property type="molecule type" value="Genomic_DNA"/>
</dbReference>
<dbReference type="Proteomes" id="UP000268829">
    <property type="component" value="Unassembled WGS sequence"/>
</dbReference>
<comment type="caution">
    <text evidence="2">The sequence shown here is derived from an EMBL/GenBank/DDBJ whole genome shotgun (WGS) entry which is preliminary data.</text>
</comment>
<evidence type="ECO:0000313" key="2">
    <source>
        <dbReference type="EMBL" id="RNB57923.1"/>
    </source>
</evidence>
<protein>
    <recommendedName>
        <fullName evidence="4">DUF4175 domain-containing protein</fullName>
    </recommendedName>
</protein>
<gene>
    <name evidence="2" type="ORF">EDM57_09415</name>
</gene>
<organism evidence="2 3">
    <name type="scientific">Brevibacillus gelatini</name>
    <dbReference type="NCBI Taxonomy" id="1655277"/>
    <lineage>
        <taxon>Bacteria</taxon>
        <taxon>Bacillati</taxon>
        <taxon>Bacillota</taxon>
        <taxon>Bacilli</taxon>
        <taxon>Bacillales</taxon>
        <taxon>Paenibacillaceae</taxon>
        <taxon>Brevibacillus</taxon>
    </lineage>
</organism>
<accession>A0A3M8B3U1</accession>
<reference evidence="2 3" key="1">
    <citation type="submission" date="2018-10" db="EMBL/GenBank/DDBJ databases">
        <title>Phylogenomics of Brevibacillus.</title>
        <authorList>
            <person name="Dunlap C."/>
        </authorList>
    </citation>
    <scope>NUCLEOTIDE SEQUENCE [LARGE SCALE GENOMIC DNA]</scope>
    <source>
        <strain evidence="2 3">DSM 100115</strain>
    </source>
</reference>
<evidence type="ECO:0000256" key="1">
    <source>
        <dbReference type="SAM" id="SignalP"/>
    </source>
</evidence>
<sequence>MQKKTKLILVFSTLALLIVGQVSFAAESDIDNPSMMNGMTNMMKMMDEQSMMNMMNTPEGQQMMQSCNKFMAAYNAKKDEGMKQ</sequence>
<keyword evidence="1" id="KW-0732">Signal</keyword>
<evidence type="ECO:0000313" key="3">
    <source>
        <dbReference type="Proteomes" id="UP000268829"/>
    </source>
</evidence>
<name>A0A3M8B3U1_9BACL</name>
<keyword evidence="3" id="KW-1185">Reference proteome</keyword>
<feature type="signal peptide" evidence="1">
    <location>
        <begin position="1"/>
        <end position="25"/>
    </location>
</feature>
<dbReference type="AlphaFoldDB" id="A0A3M8B3U1"/>
<feature type="chain" id="PRO_5018247470" description="DUF4175 domain-containing protein" evidence="1">
    <location>
        <begin position="26"/>
        <end position="84"/>
    </location>
</feature>
<evidence type="ECO:0008006" key="4">
    <source>
        <dbReference type="Google" id="ProtNLM"/>
    </source>
</evidence>
<proteinExistence type="predicted"/>
<dbReference type="RefSeq" id="WP_122904514.1">
    <property type="nucleotide sequence ID" value="NZ_RHHS01000020.1"/>
</dbReference>